<dbReference type="PANTHER" id="PTHR28054:SF1">
    <property type="entry name" value="RNA POLYMERASE I-SPECIFIC TRANSCRIPTION INITIATION FACTOR RRN10"/>
    <property type="match status" value="1"/>
</dbReference>
<evidence type="ECO:0000313" key="3">
    <source>
        <dbReference type="Proteomes" id="UP001316803"/>
    </source>
</evidence>
<dbReference type="EMBL" id="JAKLMC020000014">
    <property type="protein sequence ID" value="KAK5952783.1"/>
    <property type="molecule type" value="Genomic_DNA"/>
</dbReference>
<proteinExistence type="predicted"/>
<dbReference type="PANTHER" id="PTHR28054">
    <property type="entry name" value="RNA POLYMERASE I-SPECIFIC TRANSCRIPTION INITIATION FACTOR RRN10"/>
    <property type="match status" value="1"/>
</dbReference>
<dbReference type="GO" id="GO:0006360">
    <property type="term" value="P:transcription by RNA polymerase I"/>
    <property type="evidence" value="ECO:0007669"/>
    <property type="project" value="InterPro"/>
</dbReference>
<gene>
    <name evidence="2" type="ORF">OHC33_006376</name>
</gene>
<feature type="compositionally biased region" description="Basic residues" evidence="1">
    <location>
        <begin position="29"/>
        <end position="38"/>
    </location>
</feature>
<dbReference type="AlphaFoldDB" id="A0AAN8EV09"/>
<name>A0AAN8EV09_9EURO</name>
<evidence type="ECO:0000313" key="2">
    <source>
        <dbReference type="EMBL" id="KAK5952783.1"/>
    </source>
</evidence>
<comment type="caution">
    <text evidence="2">The sequence shown here is derived from an EMBL/GenBank/DDBJ whole genome shotgun (WGS) entry which is preliminary data.</text>
</comment>
<protein>
    <submittedName>
        <fullName evidence="2">Uncharacterized protein</fullName>
    </submittedName>
</protein>
<keyword evidence="3" id="KW-1185">Reference proteome</keyword>
<feature type="region of interest" description="Disordered" evidence="1">
    <location>
        <begin position="1"/>
        <end position="38"/>
    </location>
</feature>
<organism evidence="2 3">
    <name type="scientific">Knufia fluminis</name>
    <dbReference type="NCBI Taxonomy" id="191047"/>
    <lineage>
        <taxon>Eukaryota</taxon>
        <taxon>Fungi</taxon>
        <taxon>Dikarya</taxon>
        <taxon>Ascomycota</taxon>
        <taxon>Pezizomycotina</taxon>
        <taxon>Eurotiomycetes</taxon>
        <taxon>Chaetothyriomycetidae</taxon>
        <taxon>Chaetothyriales</taxon>
        <taxon>Trichomeriaceae</taxon>
        <taxon>Knufia</taxon>
    </lineage>
</organism>
<accession>A0AAN8EV09</accession>
<reference evidence="2 3" key="1">
    <citation type="submission" date="2022-12" db="EMBL/GenBank/DDBJ databases">
        <title>Genomic features and morphological characterization of a novel Knufia sp. strain isolated from spacecraft assembly facility.</title>
        <authorList>
            <person name="Teixeira M."/>
            <person name="Chander A.M."/>
            <person name="Stajich J.E."/>
            <person name="Venkateswaran K."/>
        </authorList>
    </citation>
    <scope>NUCLEOTIDE SEQUENCE [LARGE SCALE GENOMIC DNA]</scope>
    <source>
        <strain evidence="2 3">FJI-L2-BK-P2</strain>
    </source>
</reference>
<dbReference type="Proteomes" id="UP001316803">
    <property type="component" value="Unassembled WGS sequence"/>
</dbReference>
<dbReference type="InterPro" id="IPR022793">
    <property type="entry name" value="Rrn10"/>
</dbReference>
<evidence type="ECO:0000256" key="1">
    <source>
        <dbReference type="SAM" id="MobiDB-lite"/>
    </source>
</evidence>
<sequence>MPASKGRPTHRNHQQSDEANDERNDSRAKARKPKAKVRRTATLYDAVAGKIGLNGFLTLDQLQSKSIKPSTPEEVLLRRVNAPDQISYDYYNADEKLNADQKLPDSDLLKDIHAYVSDFYEATNDPLDTFDFRSLDETALLAMGILLEEACKEAIGESGDMVFTEPQSWDQKLPGSLDSQRQVEGMVVPKRVQEYQSSSEDEEAEMLERLPRKRRRRGYRGLDD</sequence>